<dbReference type="KEGG" id="soy:115882471"/>
<keyword evidence="9" id="KW-1185">Reference proteome</keyword>
<evidence type="ECO:0000256" key="6">
    <source>
        <dbReference type="ARBA" id="ARBA00031700"/>
    </source>
</evidence>
<evidence type="ECO:0000256" key="3">
    <source>
        <dbReference type="ARBA" id="ARBA00022692"/>
    </source>
</evidence>
<evidence type="ECO:0000256" key="8">
    <source>
        <dbReference type="SAM" id="Phobius"/>
    </source>
</evidence>
<dbReference type="InterPro" id="IPR033580">
    <property type="entry name" value="Nurim-like"/>
</dbReference>
<keyword evidence="4 8" id="KW-1133">Transmembrane helix</keyword>
<evidence type="ECO:0000256" key="4">
    <source>
        <dbReference type="ARBA" id="ARBA00022989"/>
    </source>
</evidence>
<dbReference type="Proteomes" id="UP000504635">
    <property type="component" value="Unplaced"/>
</dbReference>
<dbReference type="GeneID" id="115882471"/>
<evidence type="ECO:0000256" key="7">
    <source>
        <dbReference type="ARBA" id="ARBA00032957"/>
    </source>
</evidence>
<evidence type="ECO:0000256" key="1">
    <source>
        <dbReference type="ARBA" id="ARBA00004473"/>
    </source>
</evidence>
<dbReference type="AlphaFoldDB" id="A0A6J2XY66"/>
<dbReference type="OrthoDB" id="10050858at2759"/>
<proteinExistence type="inferred from homology"/>
<name>A0A6J2XY66_SITOR</name>
<comment type="similarity">
    <text evidence="2">Belongs to the nurim family.</text>
</comment>
<accession>A0A6J2XY66</accession>
<feature type="transmembrane region" description="Helical" evidence="8">
    <location>
        <begin position="91"/>
        <end position="115"/>
    </location>
</feature>
<gene>
    <name evidence="10" type="primary">LOC115882471</name>
</gene>
<feature type="transmembrane region" description="Helical" evidence="8">
    <location>
        <begin position="127"/>
        <end position="146"/>
    </location>
</feature>
<evidence type="ECO:0000256" key="5">
    <source>
        <dbReference type="ARBA" id="ARBA00023136"/>
    </source>
</evidence>
<comment type="subcellular location">
    <subcellularLocation>
        <location evidence="1">Nucleus inner membrane</location>
        <topology evidence="1">Multi-pass membrane protein</topology>
    </subcellularLocation>
</comment>
<feature type="transmembrane region" description="Helical" evidence="8">
    <location>
        <begin position="188"/>
        <end position="218"/>
    </location>
</feature>
<evidence type="ECO:0000256" key="2">
    <source>
        <dbReference type="ARBA" id="ARBA00010631"/>
    </source>
</evidence>
<keyword evidence="5 8" id="KW-0472">Membrane</keyword>
<evidence type="ECO:0000313" key="10">
    <source>
        <dbReference type="RefSeq" id="XP_030756402.1"/>
    </source>
</evidence>
<organism evidence="9 10">
    <name type="scientific">Sitophilus oryzae</name>
    <name type="common">Rice weevil</name>
    <name type="synonym">Curculio oryzae</name>
    <dbReference type="NCBI Taxonomy" id="7048"/>
    <lineage>
        <taxon>Eukaryota</taxon>
        <taxon>Metazoa</taxon>
        <taxon>Ecdysozoa</taxon>
        <taxon>Arthropoda</taxon>
        <taxon>Hexapoda</taxon>
        <taxon>Insecta</taxon>
        <taxon>Pterygota</taxon>
        <taxon>Neoptera</taxon>
        <taxon>Endopterygota</taxon>
        <taxon>Coleoptera</taxon>
        <taxon>Polyphaga</taxon>
        <taxon>Cucujiformia</taxon>
        <taxon>Curculionidae</taxon>
        <taxon>Dryophthorinae</taxon>
        <taxon>Sitophilus</taxon>
    </lineage>
</organism>
<evidence type="ECO:0000313" key="9">
    <source>
        <dbReference type="Proteomes" id="UP000504635"/>
    </source>
</evidence>
<dbReference type="InParanoid" id="A0A6J2XY66"/>
<sequence>MILKVLYFFKLLFAAFSFICLFYSVMEFTYFISFPKEETGKTHEEIWFEGSWVLLKDMALLVLFIVQHSAMASERFKSCLSKFKLDDMSRCIYTTATAASLLFIMKSWLTSTIVLWHLNLSYKPLSWIYFGVHSVAWIIIYVANICTDVTELLGLKQIYYSIINLPEPNQRKSHRLRKLTSHMRHPSFLGFLMVFWFYPTMTLDRLLLGTILTLYMYIAWNTDGEDYNYQKYMYQRKYHELERLHTY</sequence>
<dbReference type="RefSeq" id="XP_030756402.1">
    <property type="nucleotide sequence ID" value="XM_030900542.1"/>
</dbReference>
<dbReference type="GO" id="GO:0005637">
    <property type="term" value="C:nuclear inner membrane"/>
    <property type="evidence" value="ECO:0007669"/>
    <property type="project" value="UniProtKB-SubCell"/>
</dbReference>
<dbReference type="FunCoup" id="A0A6J2XY66">
    <property type="interactions" value="676"/>
</dbReference>
<reference evidence="10" key="1">
    <citation type="submission" date="2025-08" db="UniProtKB">
        <authorList>
            <consortium name="RefSeq"/>
        </authorList>
    </citation>
    <scope>IDENTIFICATION</scope>
    <source>
        <tissue evidence="10">Gonads</tissue>
    </source>
</reference>
<feature type="transmembrane region" description="Helical" evidence="8">
    <location>
        <begin position="7"/>
        <end position="32"/>
    </location>
</feature>
<protein>
    <recommendedName>
        <fullName evidence="7">Nuclear envelope membrane protein</fullName>
    </recommendedName>
    <alternativeName>
        <fullName evidence="6">Nuclear rim protein</fullName>
    </alternativeName>
</protein>
<dbReference type="PANTHER" id="PTHR31040">
    <property type="entry name" value="NURIM"/>
    <property type="match status" value="1"/>
</dbReference>
<dbReference type="PANTHER" id="PTHR31040:SF1">
    <property type="entry name" value="NURIM"/>
    <property type="match status" value="1"/>
</dbReference>
<keyword evidence="3 8" id="KW-0812">Transmembrane</keyword>